<keyword evidence="13" id="KW-0460">Magnesium</keyword>
<gene>
    <name evidence="25" type="ORF">ENJ96_07650</name>
</gene>
<evidence type="ECO:0000256" key="15">
    <source>
        <dbReference type="ARBA" id="ARBA00030048"/>
    </source>
</evidence>
<dbReference type="SUPFAM" id="SSF53244">
    <property type="entry name" value="MurD-like peptide ligases, peptide-binding domain"/>
    <property type="match status" value="1"/>
</dbReference>
<keyword evidence="11 22" id="KW-0547">Nucleotide-binding</keyword>
<comment type="catalytic activity">
    <reaction evidence="19">
        <text>10-formyltetrahydrofolyl-(gamma-L-Glu)(n) + L-glutamate + ATP = 10-formyltetrahydrofolyl-(gamma-L-Glu)(n+1) + ADP + phosphate + H(+)</text>
        <dbReference type="Rhea" id="RHEA:51904"/>
        <dbReference type="Rhea" id="RHEA-COMP:13088"/>
        <dbReference type="Rhea" id="RHEA-COMP:14300"/>
        <dbReference type="ChEBI" id="CHEBI:15378"/>
        <dbReference type="ChEBI" id="CHEBI:29985"/>
        <dbReference type="ChEBI" id="CHEBI:30616"/>
        <dbReference type="ChEBI" id="CHEBI:43474"/>
        <dbReference type="ChEBI" id="CHEBI:134413"/>
        <dbReference type="ChEBI" id="CHEBI:456216"/>
        <dbReference type="EC" id="6.3.2.17"/>
    </reaction>
</comment>
<evidence type="ECO:0000256" key="11">
    <source>
        <dbReference type="ARBA" id="ARBA00022741"/>
    </source>
</evidence>
<evidence type="ECO:0000256" key="17">
    <source>
        <dbReference type="ARBA" id="ARBA00032510"/>
    </source>
</evidence>
<comment type="catalytic activity">
    <reaction evidence="20">
        <text>(6R)-5,10-methylenetetrahydrofolyl-(gamma-L-Glu)(n) + L-glutamate + ATP = (6R)-5,10-methylenetetrahydrofolyl-(gamma-L-Glu)(n+1) + ADP + phosphate + H(+)</text>
        <dbReference type="Rhea" id="RHEA:51912"/>
        <dbReference type="Rhea" id="RHEA-COMP:13257"/>
        <dbReference type="Rhea" id="RHEA-COMP:13258"/>
        <dbReference type="ChEBI" id="CHEBI:15378"/>
        <dbReference type="ChEBI" id="CHEBI:29985"/>
        <dbReference type="ChEBI" id="CHEBI:30616"/>
        <dbReference type="ChEBI" id="CHEBI:43474"/>
        <dbReference type="ChEBI" id="CHEBI:136572"/>
        <dbReference type="ChEBI" id="CHEBI:456216"/>
        <dbReference type="EC" id="6.3.2.17"/>
    </reaction>
</comment>
<evidence type="ECO:0000256" key="5">
    <source>
        <dbReference type="ARBA" id="ARBA00008276"/>
    </source>
</evidence>
<keyword evidence="10" id="KW-0479">Metal-binding</keyword>
<dbReference type="InterPro" id="IPR013221">
    <property type="entry name" value="Mur_ligase_cen"/>
</dbReference>
<dbReference type="GO" id="GO:0046872">
    <property type="term" value="F:metal ion binding"/>
    <property type="evidence" value="ECO:0007669"/>
    <property type="project" value="UniProtKB-KW"/>
</dbReference>
<dbReference type="Pfam" id="PF08245">
    <property type="entry name" value="Mur_ligase_M"/>
    <property type="match status" value="1"/>
</dbReference>
<comment type="similarity">
    <text evidence="5 22">Belongs to the folylpolyglutamate synthase family.</text>
</comment>
<evidence type="ECO:0000256" key="18">
    <source>
        <dbReference type="ARBA" id="ARBA00047493"/>
    </source>
</evidence>
<evidence type="ECO:0000256" key="13">
    <source>
        <dbReference type="ARBA" id="ARBA00022842"/>
    </source>
</evidence>
<comment type="catalytic activity">
    <reaction evidence="21">
        <text>7,8-dihydropteroate + L-glutamate + ATP = 7,8-dihydrofolate + ADP + phosphate + H(+)</text>
        <dbReference type="Rhea" id="RHEA:23584"/>
        <dbReference type="ChEBI" id="CHEBI:15378"/>
        <dbReference type="ChEBI" id="CHEBI:17839"/>
        <dbReference type="ChEBI" id="CHEBI:29985"/>
        <dbReference type="ChEBI" id="CHEBI:30616"/>
        <dbReference type="ChEBI" id="CHEBI:43474"/>
        <dbReference type="ChEBI" id="CHEBI:57451"/>
        <dbReference type="ChEBI" id="CHEBI:456216"/>
        <dbReference type="EC" id="6.3.2.12"/>
    </reaction>
</comment>
<dbReference type="Pfam" id="PF02875">
    <property type="entry name" value="Mur_ligase_C"/>
    <property type="match status" value="1"/>
</dbReference>
<comment type="pathway">
    <text evidence="4">Cofactor biosynthesis; tetrahydrofolylpolyglutamate biosynthesis.</text>
</comment>
<dbReference type="FunFam" id="3.40.1190.10:FF:000011">
    <property type="entry name" value="Folylpolyglutamate synthase/dihydrofolate synthase"/>
    <property type="match status" value="1"/>
</dbReference>
<evidence type="ECO:0000256" key="9">
    <source>
        <dbReference type="ARBA" id="ARBA00022598"/>
    </source>
</evidence>
<dbReference type="InterPro" id="IPR001645">
    <property type="entry name" value="Folylpolyglutamate_synth"/>
</dbReference>
<comment type="cofactor">
    <cofactor evidence="1">
        <name>Mg(2+)</name>
        <dbReference type="ChEBI" id="CHEBI:18420"/>
    </cofactor>
</comment>
<keyword evidence="9 22" id="KW-0436">Ligase</keyword>
<dbReference type="InterPro" id="IPR018109">
    <property type="entry name" value="Folylpolyglutamate_synth_CS"/>
</dbReference>
<dbReference type="InterPro" id="IPR004101">
    <property type="entry name" value="Mur_ligase_C"/>
</dbReference>
<evidence type="ECO:0000256" key="1">
    <source>
        <dbReference type="ARBA" id="ARBA00001946"/>
    </source>
</evidence>
<dbReference type="EC" id="6.3.2.12" evidence="6"/>
<evidence type="ECO:0000259" key="23">
    <source>
        <dbReference type="Pfam" id="PF02875"/>
    </source>
</evidence>
<dbReference type="PROSITE" id="PS01012">
    <property type="entry name" value="FOLYLPOLYGLU_SYNT_2"/>
    <property type="match status" value="1"/>
</dbReference>
<comment type="catalytic activity">
    <reaction evidence="18">
        <text>(6S)-5,6,7,8-tetrahydrofolyl-(gamma-L-Glu)(n) + L-glutamate + ATP = (6S)-5,6,7,8-tetrahydrofolyl-(gamma-L-Glu)(n+1) + ADP + phosphate + H(+)</text>
        <dbReference type="Rhea" id="RHEA:10580"/>
        <dbReference type="Rhea" id="RHEA-COMP:14738"/>
        <dbReference type="Rhea" id="RHEA-COMP:14740"/>
        <dbReference type="ChEBI" id="CHEBI:15378"/>
        <dbReference type="ChEBI" id="CHEBI:29985"/>
        <dbReference type="ChEBI" id="CHEBI:30616"/>
        <dbReference type="ChEBI" id="CHEBI:43474"/>
        <dbReference type="ChEBI" id="CHEBI:141005"/>
        <dbReference type="ChEBI" id="CHEBI:456216"/>
        <dbReference type="EC" id="6.3.2.17"/>
    </reaction>
</comment>
<accession>A0A7V5P0N3</accession>
<comment type="function">
    <text evidence="2">Functions in two distinct reactions of the de novo folate biosynthetic pathway. Catalyzes the addition of a glutamate residue to dihydropteroate (7,8-dihydropteroate or H2Pte) to form dihydrofolate (7,8-dihydrofolate monoglutamate or H2Pte-Glu). Also catalyzes successive additions of L-glutamate to tetrahydrofolate or 10-formyltetrahydrofolate or 5,10-methylenetetrahydrofolate, leading to folylpolyglutamate derivatives.</text>
</comment>
<dbReference type="NCBIfam" id="TIGR01499">
    <property type="entry name" value="folC"/>
    <property type="match status" value="1"/>
</dbReference>
<organism evidence="25">
    <name type="scientific">Thermodesulfatator atlanticus</name>
    <dbReference type="NCBI Taxonomy" id="501497"/>
    <lineage>
        <taxon>Bacteria</taxon>
        <taxon>Pseudomonadati</taxon>
        <taxon>Thermodesulfobacteriota</taxon>
        <taxon>Thermodesulfobacteria</taxon>
        <taxon>Thermodesulfobacteriales</taxon>
        <taxon>Thermodesulfatatoraceae</taxon>
        <taxon>Thermodesulfatator</taxon>
    </lineage>
</organism>
<evidence type="ECO:0000256" key="16">
    <source>
        <dbReference type="ARBA" id="ARBA00030592"/>
    </source>
</evidence>
<reference evidence="25" key="1">
    <citation type="journal article" date="2020" name="mSystems">
        <title>Genome- and Community-Level Interaction Insights into Carbon Utilization and Element Cycling Functions of Hydrothermarchaeota in Hydrothermal Sediment.</title>
        <authorList>
            <person name="Zhou Z."/>
            <person name="Liu Y."/>
            <person name="Xu W."/>
            <person name="Pan J."/>
            <person name="Luo Z.H."/>
            <person name="Li M."/>
        </authorList>
    </citation>
    <scope>NUCLEOTIDE SEQUENCE [LARGE SCALE GENOMIC DNA]</scope>
    <source>
        <strain evidence="25">HyVt-533</strain>
    </source>
</reference>
<comment type="caution">
    <text evidence="25">The sequence shown here is derived from an EMBL/GenBank/DDBJ whole genome shotgun (WGS) entry which is preliminary data.</text>
</comment>
<dbReference type="EC" id="6.3.2.17" evidence="7"/>
<evidence type="ECO:0000259" key="24">
    <source>
        <dbReference type="Pfam" id="PF08245"/>
    </source>
</evidence>
<dbReference type="Gene3D" id="3.90.190.20">
    <property type="entry name" value="Mur ligase, C-terminal domain"/>
    <property type="match status" value="1"/>
</dbReference>
<evidence type="ECO:0000256" key="7">
    <source>
        <dbReference type="ARBA" id="ARBA00013025"/>
    </source>
</evidence>
<dbReference type="SUPFAM" id="SSF53623">
    <property type="entry name" value="MurD-like peptide ligases, catalytic domain"/>
    <property type="match status" value="1"/>
</dbReference>
<evidence type="ECO:0000256" key="14">
    <source>
        <dbReference type="ARBA" id="ARBA00022909"/>
    </source>
</evidence>
<protein>
    <recommendedName>
        <fullName evidence="8">Dihydrofolate synthase/folylpolyglutamate synthase</fullName>
        <ecNumber evidence="6">6.3.2.12</ecNumber>
        <ecNumber evidence="7">6.3.2.17</ecNumber>
    </recommendedName>
    <alternativeName>
        <fullName evidence="17">Folylpoly-gamma-glutamate synthetase-dihydrofolate synthetase</fullName>
    </alternativeName>
    <alternativeName>
        <fullName evidence="15">Folylpolyglutamate synthetase</fullName>
    </alternativeName>
    <alternativeName>
        <fullName evidence="16">Tetrahydrofolylpolyglutamate synthase</fullName>
    </alternativeName>
</protein>
<dbReference type="InterPro" id="IPR036565">
    <property type="entry name" value="Mur-like_cat_sf"/>
</dbReference>
<feature type="domain" description="Mur ligase C-terminal" evidence="23">
    <location>
        <begin position="286"/>
        <end position="407"/>
    </location>
</feature>
<dbReference type="GO" id="GO:0005737">
    <property type="term" value="C:cytoplasm"/>
    <property type="evidence" value="ECO:0007669"/>
    <property type="project" value="TreeGrafter"/>
</dbReference>
<dbReference type="EMBL" id="DROK01000226">
    <property type="protein sequence ID" value="HHI97713.1"/>
    <property type="molecule type" value="Genomic_DNA"/>
</dbReference>
<evidence type="ECO:0000256" key="20">
    <source>
        <dbReference type="ARBA" id="ARBA00049035"/>
    </source>
</evidence>
<evidence type="ECO:0000256" key="19">
    <source>
        <dbReference type="ARBA" id="ARBA00047808"/>
    </source>
</evidence>
<name>A0A7V5P0N3_9BACT</name>
<dbReference type="AlphaFoldDB" id="A0A7V5P0N3"/>
<sequence>MTFEEAEAWLSSFQFHGIKPGLFRIYQLLKRLNHPQKKYPAVLIAGTNGKGSTAAFLSYILRYHGLKTGLYTSPHLVSVRERFQLNHRPISKKHLAALCLKLKKALGSLPATYFELTTALAFLYFAEEGVDVAVVECGLGGRLDATNVLWPTLSIITSLGLDHQAYLGNTLSQIAWEKAGILRRNTPLVLGKIPAEGYEVIKKRAEELAAPYWVYGRDFDIVNTETGLRYQGTKVFKDLHPGPVGPFQRDNLALALKAAEILASCLGFSLKEEITRRAVSETRWPGRFEEIDLPPLIILDGAHNLDGTRALAAALKDRGYGSLNLVFAASDEDQTKPYLAMLKILLPFAHQIFICEPQGPRKPVKIETWREELAAQTLKKPVFFFRKPEEAFQAALSAGQPVLVTGSLYLVGNIRQLIVKD</sequence>
<dbReference type="PIRSF" id="PIRSF001563">
    <property type="entry name" value="Folylpolyglu_synth"/>
    <property type="match status" value="1"/>
</dbReference>
<evidence type="ECO:0000256" key="8">
    <source>
        <dbReference type="ARBA" id="ARBA00019357"/>
    </source>
</evidence>
<evidence type="ECO:0000256" key="10">
    <source>
        <dbReference type="ARBA" id="ARBA00022723"/>
    </source>
</evidence>
<evidence type="ECO:0000313" key="25">
    <source>
        <dbReference type="EMBL" id="HHI97713.1"/>
    </source>
</evidence>
<dbReference type="InterPro" id="IPR036615">
    <property type="entry name" value="Mur_ligase_C_dom_sf"/>
</dbReference>
<evidence type="ECO:0000256" key="3">
    <source>
        <dbReference type="ARBA" id="ARBA00004799"/>
    </source>
</evidence>
<evidence type="ECO:0000256" key="6">
    <source>
        <dbReference type="ARBA" id="ARBA00013023"/>
    </source>
</evidence>
<dbReference type="PANTHER" id="PTHR11136">
    <property type="entry name" value="FOLYLPOLYGLUTAMATE SYNTHASE-RELATED"/>
    <property type="match status" value="1"/>
</dbReference>
<dbReference type="PROSITE" id="PS01011">
    <property type="entry name" value="FOLYLPOLYGLU_SYNT_1"/>
    <property type="match status" value="1"/>
</dbReference>
<keyword evidence="14" id="KW-0289">Folate biosynthesis</keyword>
<evidence type="ECO:0000256" key="12">
    <source>
        <dbReference type="ARBA" id="ARBA00022840"/>
    </source>
</evidence>
<proteinExistence type="inferred from homology"/>
<evidence type="ECO:0000256" key="4">
    <source>
        <dbReference type="ARBA" id="ARBA00005150"/>
    </source>
</evidence>
<evidence type="ECO:0000256" key="2">
    <source>
        <dbReference type="ARBA" id="ARBA00002714"/>
    </source>
</evidence>
<dbReference type="GO" id="GO:0005524">
    <property type="term" value="F:ATP binding"/>
    <property type="evidence" value="ECO:0007669"/>
    <property type="project" value="UniProtKB-KW"/>
</dbReference>
<comment type="pathway">
    <text evidence="3">Cofactor biosynthesis; tetrahydrofolate biosynthesis; 7,8-dihydrofolate from 2-amino-4-hydroxy-6-hydroxymethyl-7,8-dihydropteridine diphosphate and 4-aminobenzoate: step 2/2.</text>
</comment>
<dbReference type="Proteomes" id="UP000886101">
    <property type="component" value="Unassembled WGS sequence"/>
</dbReference>
<dbReference type="PANTHER" id="PTHR11136:SF0">
    <property type="entry name" value="DIHYDROFOLATE SYNTHETASE-RELATED"/>
    <property type="match status" value="1"/>
</dbReference>
<feature type="domain" description="Mur ligase central" evidence="24">
    <location>
        <begin position="44"/>
        <end position="217"/>
    </location>
</feature>
<dbReference type="GO" id="GO:0046656">
    <property type="term" value="P:folic acid biosynthetic process"/>
    <property type="evidence" value="ECO:0007669"/>
    <property type="project" value="UniProtKB-KW"/>
</dbReference>
<keyword evidence="12 22" id="KW-0067">ATP-binding</keyword>
<dbReference type="GO" id="GO:0008841">
    <property type="term" value="F:dihydrofolate synthase activity"/>
    <property type="evidence" value="ECO:0007669"/>
    <property type="project" value="UniProtKB-EC"/>
</dbReference>
<evidence type="ECO:0000256" key="21">
    <source>
        <dbReference type="ARBA" id="ARBA00049161"/>
    </source>
</evidence>
<dbReference type="GO" id="GO:0004326">
    <property type="term" value="F:tetrahydrofolylpolyglutamate synthase activity"/>
    <property type="evidence" value="ECO:0007669"/>
    <property type="project" value="UniProtKB-EC"/>
</dbReference>
<dbReference type="Gene3D" id="3.40.1190.10">
    <property type="entry name" value="Mur-like, catalytic domain"/>
    <property type="match status" value="1"/>
</dbReference>
<evidence type="ECO:0000256" key="22">
    <source>
        <dbReference type="PIRNR" id="PIRNR001563"/>
    </source>
</evidence>